<reference evidence="1" key="2">
    <citation type="journal article" date="2015" name="Data Brief">
        <title>Shoot transcriptome of the giant reed, Arundo donax.</title>
        <authorList>
            <person name="Barrero R.A."/>
            <person name="Guerrero F.D."/>
            <person name="Moolhuijzen P."/>
            <person name="Goolsby J.A."/>
            <person name="Tidwell J."/>
            <person name="Bellgard S.E."/>
            <person name="Bellgard M.I."/>
        </authorList>
    </citation>
    <scope>NUCLEOTIDE SEQUENCE</scope>
    <source>
        <tissue evidence="1">Shoot tissue taken approximately 20 cm above the soil surface</tissue>
    </source>
</reference>
<organism evidence="1">
    <name type="scientific">Arundo donax</name>
    <name type="common">Giant reed</name>
    <name type="synonym">Donax arundinaceus</name>
    <dbReference type="NCBI Taxonomy" id="35708"/>
    <lineage>
        <taxon>Eukaryota</taxon>
        <taxon>Viridiplantae</taxon>
        <taxon>Streptophyta</taxon>
        <taxon>Embryophyta</taxon>
        <taxon>Tracheophyta</taxon>
        <taxon>Spermatophyta</taxon>
        <taxon>Magnoliopsida</taxon>
        <taxon>Liliopsida</taxon>
        <taxon>Poales</taxon>
        <taxon>Poaceae</taxon>
        <taxon>PACMAD clade</taxon>
        <taxon>Arundinoideae</taxon>
        <taxon>Arundineae</taxon>
        <taxon>Arundo</taxon>
    </lineage>
</organism>
<reference evidence="1" key="1">
    <citation type="submission" date="2014-09" db="EMBL/GenBank/DDBJ databases">
        <authorList>
            <person name="Magalhaes I.L.F."/>
            <person name="Oliveira U."/>
            <person name="Santos F.R."/>
            <person name="Vidigal T.H.D.A."/>
            <person name="Brescovit A.D."/>
            <person name="Santos A.J."/>
        </authorList>
    </citation>
    <scope>NUCLEOTIDE SEQUENCE</scope>
    <source>
        <tissue evidence="1">Shoot tissue taken approximately 20 cm above the soil surface</tissue>
    </source>
</reference>
<accession>A0A0A9GFL0</accession>
<dbReference type="AlphaFoldDB" id="A0A0A9GFL0"/>
<protein>
    <submittedName>
        <fullName evidence="1">Uncharacterized protein</fullName>
    </submittedName>
</protein>
<proteinExistence type="predicted"/>
<sequence length="43" mass="4841">MLASCYVLHWPSINHKSYTNAGDMYIEVKSIPCNIAEMLPVSI</sequence>
<dbReference type="EMBL" id="GBRH01174629">
    <property type="protein sequence ID" value="JAE23267.1"/>
    <property type="molecule type" value="Transcribed_RNA"/>
</dbReference>
<name>A0A0A9GFL0_ARUDO</name>
<evidence type="ECO:0000313" key="1">
    <source>
        <dbReference type="EMBL" id="JAE23267.1"/>
    </source>
</evidence>